<evidence type="ECO:0000256" key="7">
    <source>
        <dbReference type="ARBA" id="ARBA00023136"/>
    </source>
</evidence>
<feature type="transmembrane region" description="Helical" evidence="10">
    <location>
        <begin position="87"/>
        <end position="109"/>
    </location>
</feature>
<dbReference type="GO" id="GO:0005524">
    <property type="term" value="F:ATP binding"/>
    <property type="evidence" value="ECO:0007669"/>
    <property type="project" value="UniProtKB-KW"/>
</dbReference>
<evidence type="ECO:0000256" key="3">
    <source>
        <dbReference type="ARBA" id="ARBA00022692"/>
    </source>
</evidence>
<dbReference type="GO" id="GO:0016020">
    <property type="term" value="C:membrane"/>
    <property type="evidence" value="ECO:0007669"/>
    <property type="project" value="UniProtKB-SubCell"/>
</dbReference>
<feature type="transmembrane region" description="Helical" evidence="10">
    <location>
        <begin position="537"/>
        <end position="557"/>
    </location>
</feature>
<comment type="subcellular location">
    <subcellularLocation>
        <location evidence="1">Membrane</location>
        <topology evidence="1">Multi-pass membrane protein</topology>
    </subcellularLocation>
</comment>
<dbReference type="SMART" id="SM00382">
    <property type="entry name" value="AAA"/>
    <property type="match status" value="1"/>
</dbReference>
<feature type="transmembrane region" description="Helical" evidence="10">
    <location>
        <begin position="295"/>
        <end position="314"/>
    </location>
</feature>
<dbReference type="Proteomes" id="UP000827549">
    <property type="component" value="Chromosome 2"/>
</dbReference>
<dbReference type="Pfam" id="PF00664">
    <property type="entry name" value="ABC_membrane"/>
    <property type="match status" value="1"/>
</dbReference>
<evidence type="ECO:0000256" key="2">
    <source>
        <dbReference type="ARBA" id="ARBA00022448"/>
    </source>
</evidence>
<feature type="transmembrane region" description="Helical" evidence="10">
    <location>
        <begin position="454"/>
        <end position="475"/>
    </location>
</feature>
<dbReference type="Pfam" id="PF00005">
    <property type="entry name" value="ABC_tran"/>
    <property type="match status" value="1"/>
</dbReference>
<dbReference type="PANTHER" id="PTHR24221">
    <property type="entry name" value="ATP-BINDING CASSETTE SUB-FAMILY B"/>
    <property type="match status" value="1"/>
</dbReference>
<dbReference type="PROSITE" id="PS00211">
    <property type="entry name" value="ABC_TRANSPORTER_1"/>
    <property type="match status" value="1"/>
</dbReference>
<keyword evidence="4" id="KW-0547">Nucleotide-binding</keyword>
<dbReference type="InterPro" id="IPR003439">
    <property type="entry name" value="ABC_transporter-like_ATP-bd"/>
</dbReference>
<evidence type="ECO:0000256" key="8">
    <source>
        <dbReference type="ARBA" id="ARBA00024363"/>
    </source>
</evidence>
<dbReference type="InterPro" id="IPR036640">
    <property type="entry name" value="ABC1_TM_sf"/>
</dbReference>
<evidence type="ECO:0000256" key="9">
    <source>
        <dbReference type="SAM" id="MobiDB-lite"/>
    </source>
</evidence>
<dbReference type="EMBL" id="CP086715">
    <property type="protein sequence ID" value="WOO79524.1"/>
    <property type="molecule type" value="Genomic_DNA"/>
</dbReference>
<evidence type="ECO:0000313" key="15">
    <source>
        <dbReference type="Proteomes" id="UP000827549"/>
    </source>
</evidence>
<feature type="domain" description="ABC transporter" evidence="12">
    <location>
        <begin position="631"/>
        <end position="865"/>
    </location>
</feature>
<dbReference type="PROSITE" id="PS50893">
    <property type="entry name" value="ABC_TRANSPORTER_2"/>
    <property type="match status" value="1"/>
</dbReference>
<evidence type="ECO:0000259" key="12">
    <source>
        <dbReference type="PROSITE" id="PS50893"/>
    </source>
</evidence>
<evidence type="ECO:0000313" key="14">
    <source>
        <dbReference type="EMBL" id="WOO79524.1"/>
    </source>
</evidence>
<dbReference type="PROSITE" id="PS50929">
    <property type="entry name" value="ABC_TM1F"/>
    <property type="match status" value="1"/>
</dbReference>
<accession>A0AAF0Y7K7</accession>
<feature type="signal peptide" evidence="11">
    <location>
        <begin position="1"/>
        <end position="17"/>
    </location>
</feature>
<dbReference type="AlphaFoldDB" id="A0AAF0Y7K7"/>
<dbReference type="Gene3D" id="1.20.1560.10">
    <property type="entry name" value="ABC transporter type 1, transmembrane domain"/>
    <property type="match status" value="1"/>
</dbReference>
<sequence>MPTALELIHLITPAVLSLPVLSLLPAPKAAPPEPEGIRAVTIKTVTPRRGWILLVLLALAATAAAEAVVLSADLLTANARGVSHSSWYIYTSAAHAIGGLTIYFLTAIVAEWRTRWGDKAIVLLAVLAFGLEIPNLVLTVIAEVHSEPAQRIFNILLLPPSALRLLLLPVLVALVLNPIIRFEAADERTGLLPPVTPTTGLGVYGTFGDAEAGINGGGTSASRDPSIAPQTALGTPTIGGAAAGGGATSPSGVQKQVVIPKKLGVKKDEIQGISWKAFWTRLWKLRPYLWPSTSWKLQVCCLLCVFILICGRLVNIAVPNMLGQLVTALIANSPSGRSKDPSAPPPPSPWPYLAGYVGLRAIQGGGFLGFFQNLLWVPVQQYADREMQLLLFNHLLDLSLAFHTKRNTGEVLKIIDRGSAINNLLQILLFSAAPTIVDIVLAFLYFYFFIDKTLGTLLGFVMFCYVTFSIVFTSYRTKLRRQMIDRDIKTRGIASDVLTNWESVKYFTAERRESERFRGAILAYQETESKVLVSFNLLNLCQSFLMSLGVLAGSIIMSQRILAGESQPGEFVTFIAYLQQLYSPLDRLGTLYRQLNQNSTDAEKLFSLLAQPTEIRDKPGAKDLVVTDGVIEFEDVHFSYDGTTPALRGVSFKIDKGESMALVGESGSGKSTILRLLYRFYDINSGRILIDGQDISQVTQLSLRRAIGIVPQDSVLWNDTIGANIAYGKEGATDNEIITAAKAAKLHDRILTFPEDYSTIVGERGVRLSGGEKQRVSLARMFLKSPAILVLDEATSALDTETEREIQKALAELAKNRSSLSIAHRLSTIINSDQIVVMKDGRVLEHGTYHDLIDLNGQFAVMWKKQIFTEAEMLSGAGEPSAITAPVVDAVEKGREGVAEALEKEVDAAAEQVHIHRASPPSTVNEHSEAEPEPAEPVEPAEAPEPAPVVPSDSVVIPGVSYAQVVFEPGLRLEAAEPESSPETGTSTPAAKRPAVSFPGEAEGYDTSAADMSRSSSKSGGRRRSIDFATATAGSLTTIQRSLSQRSGPEEGTHEPTEGKGSRRKRLSSIKGFVRRISDQSKVVTPGMARSTSNGGSSRGSLEGQRDATPPPEDKDDKEVKKRNRKSSIF</sequence>
<keyword evidence="5 14" id="KW-0067">ATP-binding</keyword>
<evidence type="ECO:0000256" key="4">
    <source>
        <dbReference type="ARBA" id="ARBA00022741"/>
    </source>
</evidence>
<feature type="compositionally biased region" description="Basic and acidic residues" evidence="9">
    <location>
        <begin position="1048"/>
        <end position="1061"/>
    </location>
</feature>
<dbReference type="SUPFAM" id="SSF52540">
    <property type="entry name" value="P-loop containing nucleoside triphosphate hydrolases"/>
    <property type="match status" value="1"/>
</dbReference>
<protein>
    <submittedName>
        <fullName evidence="14">ATP-binding cassette sub-family B member 6, mitochondrial</fullName>
    </submittedName>
</protein>
<keyword evidence="6 10" id="KW-1133">Transmembrane helix</keyword>
<feature type="transmembrane region" description="Helical" evidence="10">
    <location>
        <begin position="121"/>
        <end position="142"/>
    </location>
</feature>
<feature type="transmembrane region" description="Helical" evidence="10">
    <location>
        <begin position="353"/>
        <end position="377"/>
    </location>
</feature>
<evidence type="ECO:0000256" key="11">
    <source>
        <dbReference type="SAM" id="SignalP"/>
    </source>
</evidence>
<dbReference type="InterPro" id="IPR017871">
    <property type="entry name" value="ABC_transporter-like_CS"/>
</dbReference>
<feature type="transmembrane region" description="Helical" evidence="10">
    <location>
        <begin position="51"/>
        <end position="75"/>
    </location>
</feature>
<evidence type="ECO:0000256" key="1">
    <source>
        <dbReference type="ARBA" id="ARBA00004141"/>
    </source>
</evidence>
<feature type="compositionally biased region" description="Polar residues" evidence="9">
    <location>
        <begin position="1032"/>
        <end position="1047"/>
    </location>
</feature>
<dbReference type="CDD" id="cd03253">
    <property type="entry name" value="ABCC_ATM1_transporter"/>
    <property type="match status" value="1"/>
</dbReference>
<reference evidence="14" key="1">
    <citation type="submission" date="2023-10" db="EMBL/GenBank/DDBJ databases">
        <authorList>
            <person name="Noh H."/>
        </authorList>
    </citation>
    <scope>NUCLEOTIDE SEQUENCE</scope>
    <source>
        <strain evidence="14">DUCC4014</strain>
    </source>
</reference>
<feature type="compositionally biased region" description="Low complexity" evidence="9">
    <location>
        <begin position="1090"/>
        <end position="1101"/>
    </location>
</feature>
<dbReference type="InterPro" id="IPR027417">
    <property type="entry name" value="P-loop_NTPase"/>
</dbReference>
<feature type="domain" description="ABC transmembrane type-1" evidence="13">
    <location>
        <begin position="302"/>
        <end position="597"/>
    </location>
</feature>
<dbReference type="GeneID" id="87806292"/>
<dbReference type="RefSeq" id="XP_062625556.1">
    <property type="nucleotide sequence ID" value="XM_062769572.1"/>
</dbReference>
<comment type="similarity">
    <text evidence="8">Belongs to the ABC transporter superfamily. ABCB family. Heavy Metal importer (TC 3.A.1.210) subfamily.</text>
</comment>
<keyword evidence="3 10" id="KW-0812">Transmembrane</keyword>
<keyword evidence="11" id="KW-0732">Signal</keyword>
<feature type="chain" id="PRO_5042055421" evidence="11">
    <location>
        <begin position="18"/>
        <end position="1130"/>
    </location>
</feature>
<evidence type="ECO:0000256" key="6">
    <source>
        <dbReference type="ARBA" id="ARBA00022989"/>
    </source>
</evidence>
<dbReference type="Gene3D" id="3.40.50.300">
    <property type="entry name" value="P-loop containing nucleotide triphosphate hydrolases"/>
    <property type="match status" value="1"/>
</dbReference>
<feature type="region of interest" description="Disordered" evidence="9">
    <location>
        <begin position="916"/>
        <end position="952"/>
    </location>
</feature>
<feature type="compositionally biased region" description="Basic residues" evidence="9">
    <location>
        <begin position="1121"/>
        <end position="1130"/>
    </location>
</feature>
<dbReference type="PANTHER" id="PTHR24221:SF648">
    <property type="entry name" value="ABC-TYPE TRANSPORTER ATR1"/>
    <property type="match status" value="1"/>
</dbReference>
<feature type="region of interest" description="Disordered" evidence="9">
    <location>
        <begin position="974"/>
        <end position="1130"/>
    </location>
</feature>
<dbReference type="CDD" id="cd18583">
    <property type="entry name" value="ABC_6TM_HMT1"/>
    <property type="match status" value="1"/>
</dbReference>
<dbReference type="SUPFAM" id="SSF90123">
    <property type="entry name" value="ABC transporter transmembrane region"/>
    <property type="match status" value="1"/>
</dbReference>
<dbReference type="InterPro" id="IPR039421">
    <property type="entry name" value="Type_1_exporter"/>
</dbReference>
<gene>
    <name evidence="14" type="primary">Abcb6</name>
    <name evidence="14" type="ORF">LOC62_02G003046</name>
</gene>
<organism evidence="14 15">
    <name type="scientific">Vanrija pseudolonga</name>
    <dbReference type="NCBI Taxonomy" id="143232"/>
    <lineage>
        <taxon>Eukaryota</taxon>
        <taxon>Fungi</taxon>
        <taxon>Dikarya</taxon>
        <taxon>Basidiomycota</taxon>
        <taxon>Agaricomycotina</taxon>
        <taxon>Tremellomycetes</taxon>
        <taxon>Trichosporonales</taxon>
        <taxon>Trichosporonaceae</taxon>
        <taxon>Vanrija</taxon>
    </lineage>
</organism>
<keyword evidence="7 10" id="KW-0472">Membrane</keyword>
<name>A0AAF0Y7K7_9TREE</name>
<feature type="transmembrane region" description="Helical" evidence="10">
    <location>
        <begin position="427"/>
        <end position="448"/>
    </location>
</feature>
<dbReference type="GO" id="GO:0140359">
    <property type="term" value="F:ABC-type transporter activity"/>
    <property type="evidence" value="ECO:0007669"/>
    <property type="project" value="InterPro"/>
</dbReference>
<dbReference type="GO" id="GO:0016887">
    <property type="term" value="F:ATP hydrolysis activity"/>
    <property type="evidence" value="ECO:0007669"/>
    <property type="project" value="InterPro"/>
</dbReference>
<evidence type="ECO:0000259" key="13">
    <source>
        <dbReference type="PROSITE" id="PS50929"/>
    </source>
</evidence>
<proteinExistence type="inferred from homology"/>
<keyword evidence="15" id="KW-1185">Reference proteome</keyword>
<evidence type="ECO:0000256" key="5">
    <source>
        <dbReference type="ARBA" id="ARBA00022840"/>
    </source>
</evidence>
<dbReference type="FunFam" id="3.40.50.300:FF:000287">
    <property type="entry name" value="Multidrug ABC transporter ATP-binding protein"/>
    <property type="match status" value="1"/>
</dbReference>
<dbReference type="InterPro" id="IPR011527">
    <property type="entry name" value="ABC1_TM_dom"/>
</dbReference>
<feature type="transmembrane region" description="Helical" evidence="10">
    <location>
        <begin position="162"/>
        <end position="180"/>
    </location>
</feature>
<dbReference type="InterPro" id="IPR003593">
    <property type="entry name" value="AAA+_ATPase"/>
</dbReference>
<keyword evidence="2" id="KW-0813">Transport</keyword>
<evidence type="ECO:0000256" key="10">
    <source>
        <dbReference type="SAM" id="Phobius"/>
    </source>
</evidence>